<dbReference type="RefSeq" id="WP_116303674.1">
    <property type="nucleotide sequence ID" value="NZ_NFZV01000026.1"/>
</dbReference>
<keyword evidence="6" id="KW-1185">Reference proteome</keyword>
<comment type="similarity">
    <text evidence="1">Belongs to the leucine-binding protein family.</text>
</comment>
<evidence type="ECO:0000313" key="5">
    <source>
        <dbReference type="EMBL" id="RFA32834.1"/>
    </source>
</evidence>
<dbReference type="AlphaFoldDB" id="A0A3E0WIR8"/>
<evidence type="ECO:0000256" key="1">
    <source>
        <dbReference type="ARBA" id="ARBA00010062"/>
    </source>
</evidence>
<dbReference type="Gene3D" id="3.40.50.2300">
    <property type="match status" value="2"/>
</dbReference>
<comment type="caution">
    <text evidence="5">The sequence shown here is derived from an EMBL/GenBank/DDBJ whole genome shotgun (WGS) entry which is preliminary data.</text>
</comment>
<evidence type="ECO:0000256" key="2">
    <source>
        <dbReference type="ARBA" id="ARBA00022729"/>
    </source>
</evidence>
<dbReference type="InterPro" id="IPR028081">
    <property type="entry name" value="Leu-bd"/>
</dbReference>
<feature type="signal peptide" evidence="3">
    <location>
        <begin position="1"/>
        <end position="30"/>
    </location>
</feature>
<dbReference type="InterPro" id="IPR051010">
    <property type="entry name" value="BCAA_transport"/>
</dbReference>
<sequence length="418" mass="46180">MSKAIRRAGILAGAIAAGLSLAFTATAAKADNIRIAYIEPLSGPFANVGDAGLRHFRFAAERINAEGGILGRQVEIVPMDNQQSAQESQALLQRAIDRGIPFVTQGNGSDVAGALVAGIDRHNRRNPNNRVLFLNYAAVDPALTNERCSFWHFRFDAQSDIKLEALTNYMQERDDIKKVFLINQDYSHGHAVAATAKRMLAEKRPDIEIVGETLHPIGQVRDFSPYINRIRRSGADSVITGNWGNDLALMVRAAEDAGLDVNFYTYYGGGLGVPAALGKAGAGRLLQITEWHSNVPFEEDLTENREWMKAFDERNPEINWYYQRIYNQMYMLKAAIEEAGTTEAKAVANALAGMSFESPTGTVYMRADDHQLIQPMYISVMDADVEYDVENSGVGFRTIAKIPAEETVVPTSCEMRRP</sequence>
<dbReference type="CDD" id="cd06329">
    <property type="entry name" value="PBP1_SBP-like"/>
    <property type="match status" value="1"/>
</dbReference>
<dbReference type="PANTHER" id="PTHR30483">
    <property type="entry name" value="LEUCINE-SPECIFIC-BINDING PROTEIN"/>
    <property type="match status" value="1"/>
</dbReference>
<evidence type="ECO:0000259" key="4">
    <source>
        <dbReference type="Pfam" id="PF13458"/>
    </source>
</evidence>
<feature type="chain" id="PRO_5017724000" evidence="3">
    <location>
        <begin position="31"/>
        <end position="418"/>
    </location>
</feature>
<name>A0A3E0WIR8_9GAMM</name>
<dbReference type="InterPro" id="IPR028082">
    <property type="entry name" value="Peripla_BP_I"/>
</dbReference>
<evidence type="ECO:0000256" key="3">
    <source>
        <dbReference type="SAM" id="SignalP"/>
    </source>
</evidence>
<dbReference type="SUPFAM" id="SSF53822">
    <property type="entry name" value="Periplasmic binding protein-like I"/>
    <property type="match status" value="1"/>
</dbReference>
<evidence type="ECO:0000313" key="6">
    <source>
        <dbReference type="Proteomes" id="UP000256763"/>
    </source>
</evidence>
<feature type="domain" description="Leucine-binding protein" evidence="4">
    <location>
        <begin position="33"/>
        <end position="382"/>
    </location>
</feature>
<organism evidence="5 6">
    <name type="scientific">Alkalilimnicola ehrlichii</name>
    <dbReference type="NCBI Taxonomy" id="351052"/>
    <lineage>
        <taxon>Bacteria</taxon>
        <taxon>Pseudomonadati</taxon>
        <taxon>Pseudomonadota</taxon>
        <taxon>Gammaproteobacteria</taxon>
        <taxon>Chromatiales</taxon>
        <taxon>Ectothiorhodospiraceae</taxon>
        <taxon>Alkalilimnicola</taxon>
    </lineage>
</organism>
<gene>
    <name evidence="5" type="ORF">CAL65_18725</name>
</gene>
<dbReference type="Pfam" id="PF13458">
    <property type="entry name" value="Peripla_BP_6"/>
    <property type="match status" value="1"/>
</dbReference>
<dbReference type="OrthoDB" id="5288800at2"/>
<proteinExistence type="inferred from homology"/>
<protein>
    <submittedName>
        <fullName evidence="5">Branched-chain amino acid ABC transporter substrate-binding protein</fullName>
    </submittedName>
</protein>
<dbReference type="Proteomes" id="UP000256763">
    <property type="component" value="Unassembled WGS sequence"/>
</dbReference>
<reference evidence="6" key="1">
    <citation type="submission" date="2017-05" db="EMBL/GenBank/DDBJ databases">
        <authorList>
            <person name="Sharma S."/>
            <person name="Sidhu C."/>
            <person name="Pinnaka A.K."/>
        </authorList>
    </citation>
    <scope>NUCLEOTIDE SEQUENCE [LARGE SCALE GENOMIC DNA]</scope>
    <source>
        <strain evidence="6">AK93</strain>
    </source>
</reference>
<accession>A0A3E0WIR8</accession>
<dbReference type="PANTHER" id="PTHR30483:SF6">
    <property type="entry name" value="PERIPLASMIC BINDING PROTEIN OF ABC TRANSPORTER FOR NATURAL AMINO ACIDS"/>
    <property type="match status" value="1"/>
</dbReference>
<keyword evidence="2 3" id="KW-0732">Signal</keyword>
<dbReference type="EMBL" id="NFZW01000025">
    <property type="protein sequence ID" value="RFA32834.1"/>
    <property type="molecule type" value="Genomic_DNA"/>
</dbReference>